<feature type="domain" description="Carrier" evidence="4">
    <location>
        <begin position="2642"/>
        <end position="2717"/>
    </location>
</feature>
<dbReference type="InterPro" id="IPR010071">
    <property type="entry name" value="AA_adenyl_dom"/>
</dbReference>
<dbReference type="Gene3D" id="3.30.559.10">
    <property type="entry name" value="Chloramphenicol acetyltransferase-like domain"/>
    <property type="match status" value="2"/>
</dbReference>
<dbReference type="InterPro" id="IPR020845">
    <property type="entry name" value="AMP-binding_CS"/>
</dbReference>
<dbReference type="CDD" id="cd19540">
    <property type="entry name" value="LCL_NRPS-like"/>
    <property type="match status" value="2"/>
</dbReference>
<dbReference type="PANTHER" id="PTHR45527">
    <property type="entry name" value="NONRIBOSOMAL PEPTIDE SYNTHETASE"/>
    <property type="match status" value="1"/>
</dbReference>
<dbReference type="PROSITE" id="PS00012">
    <property type="entry name" value="PHOSPHOPANTETHEINE"/>
    <property type="match status" value="2"/>
</dbReference>
<dbReference type="Gene3D" id="3.30.559.30">
    <property type="entry name" value="Nonribosomal peptide synthetase, condensation domain"/>
    <property type="match status" value="2"/>
</dbReference>
<dbReference type="InterPro" id="IPR006162">
    <property type="entry name" value="Ppantetheine_attach_site"/>
</dbReference>
<dbReference type="Gene3D" id="3.30.300.30">
    <property type="match status" value="3"/>
</dbReference>
<dbReference type="InterPro" id="IPR045851">
    <property type="entry name" value="AMP-bd_C_sf"/>
</dbReference>
<dbReference type="CDD" id="cd05930">
    <property type="entry name" value="A_NRPS"/>
    <property type="match status" value="3"/>
</dbReference>
<reference evidence="5 6" key="1">
    <citation type="submission" date="2021-03" db="EMBL/GenBank/DDBJ databases">
        <title>Sequencing the genomes of 1000 actinobacteria strains.</title>
        <authorList>
            <person name="Klenk H.-P."/>
        </authorList>
    </citation>
    <scope>NUCLEOTIDE SEQUENCE [LARGE SCALE GENOMIC DNA]</scope>
    <source>
        <strain evidence="5 6">DSM 46670</strain>
    </source>
</reference>
<dbReference type="InterPro" id="IPR001242">
    <property type="entry name" value="Condensation_dom"/>
</dbReference>
<dbReference type="InterPro" id="IPR025110">
    <property type="entry name" value="AMP-bd_C"/>
</dbReference>
<name>A0ABS4TWW7_9PSEU</name>
<dbReference type="NCBIfam" id="NF003417">
    <property type="entry name" value="PRK04813.1"/>
    <property type="match status" value="3"/>
</dbReference>
<dbReference type="InterPro" id="IPR023213">
    <property type="entry name" value="CAT-like_dom_sf"/>
</dbReference>
<dbReference type="InterPro" id="IPR042099">
    <property type="entry name" value="ANL_N_sf"/>
</dbReference>
<keyword evidence="6" id="KW-1185">Reference proteome</keyword>
<evidence type="ECO:0000256" key="3">
    <source>
        <dbReference type="ARBA" id="ARBA00022553"/>
    </source>
</evidence>
<dbReference type="Gene3D" id="3.40.50.12780">
    <property type="entry name" value="N-terminal domain of ligase-like"/>
    <property type="match status" value="1"/>
</dbReference>
<keyword evidence="2" id="KW-0596">Phosphopantetheine</keyword>
<evidence type="ECO:0000259" key="4">
    <source>
        <dbReference type="PROSITE" id="PS50075"/>
    </source>
</evidence>
<sequence length="2734" mass="297443">MTVPVQWHGAERMATVRLVNELVERQCAVKPDTVALVSGSTRLTFRQLNEKANRYARELVRRGVGPEHRVAVMMPRSAEMAVCMLAVMKAGAAYVPVDVDYPAERIAMMLADSSPALILAESAGAVAQCPAARLDVDDPAFVTAVSAMDSADLADADRVAPVRPGNTVHVIYTSGSTGRPKGVLLHHLSMVNRLEWFVDRIAAGPDDWTLAKSSVSFVDGSTELWGSLAAGVPVVLADQEEARDPARLAALIARHRVTRVTLVPSLLEALLDDTDPDLLESCRYWISSGDVLPAPLARRVHAEFPSATLMNCYGSTECGADSLVAEITGGDVVLGGYVWNNTILVLDETLRPVGPGEIGEVYLAGIGLAHGYLGQPGLTAERFLANPFGAPGERMYRLGDRVRWRGDDKFEFVGRVDDQVKIRGVRIEPGEVEAVLRAQPGVARAVVIAREDQPGDRRLVAYVAPASDAADNLVAQLRDTAKRHLPVYLVPSAFVLLDQLPLTPNGKVDRRALPAVEYASAGGQAPRTPNEAVLCSLFADVLGVSPVGVDDDFFVLGGHSLLVTKLIGRIRRQLGIQISVGTVFDAPTVAELAVRLRDGTKQVRPPLRTADQQPRMPLSFTQQRLWFLEQLETTGTAYHIPLVWRLSGDLDVSALGLALRDVMARHESLRTVFPELDGEPEQRVIDVDDLLTSTQVSEREVESRIRDILDHKFDLRTDIPIRARLLRTSAHESVLVVVLHHIVSDGWSEQVFRRDLGQAYRARIAGAAPAWPDLPVQYADYTLWQRESLGEESDPDSRAGIQLAYWRSALADLPQEVPLPFDRPRSASAGFTAGQVPVTIDSDLHAALTHLAQELHVSMSMLIHAGLAILLSRMGAGKDIPVGAAAAGRGDEALDDLIGFFVNTVVLRADLSARPTFREFMGRVRAADAAAIEHQDVPFDRLVEVLNPVRSRSSIPLCQVMYTFDRAGITGLDLPGVEARFETVAVKHAKFDLALAVTEADESCGIRGEFEFRVDLFDESTVRAMSDRLVRILREVAADPDVVVDAVDVLGADDRERLLVKWNETGSATPAESMTLPALIERQVARTPDAIALAVGHTELTYRELNERANQFARGLLGLGAGPERFVALLLPQSVELVVAVLGVLKTGAAYVPIDPAYPADRVNHMLATTRPVVVLTDADGIERVALSGTKALTANDWTAWDCLSAQDVRDDERPTPLVPANPAFVIFTSGSTGRPKGVIVEHASLDVYLAWCREIYTGLAGEALVHSPVSFDLTATGLFGPLTIGGAVRLVELDGGRPPTDGMRRPTFVKATPSHLPMLLELPPDFSPSQQLALGGESLAGEVLDEWRAHHPGVTVINEYGPTETTVGCTWFRIEPNTPVSPGVVTIGVPTLHTRVFVLDAGLEPVPVGVMGELYIGGRVLARGYADRPDLTAERFVANPFDGPGQRMYRTGDLVRWAADGRLQFVGRVDNQVKIRGFRIELGEIEEILGAVPGVGQVVAIVREDRPGDKRLVAYYVADGVLDQDEVRAAAARHLPDYMIPSAFVALDVLPLTKNGKLDRAALPAPELVAAAGRGPRTEREKIVCALFAEVLGVDRVSVDDGFFELGGHSLLATKLLSKIRSSLGVEVSMRDLFDTPTVAGLVEGFTPAPAARPPLRVGKRPDRVPLSFAQQRLWFLHQYEGTGSAYHVPLVWHVSGDIESSALALALQDVVTRHEVLRTILPEVDGEPHQRVIDVDALGPLLTTSRIDAGDDVDARVREIADRAFDLRTDIPLRAALLTTGDSEGILVIVAHHIASDGWSMGPLLNDLSEAYEARRRGDVPAWQPLPVQYADFGLWQRDMLGDESDPDSRLAEQIEYWRQKLHGIPDKVDLPVDRPRPAVASYRGATVDFMIPAELHDRVMRLAASQDCTLVMVLQAAFAVVLTVSGAGEDVPIGTLVTGRTDEALDELVGFFVNTVVLRTDTSGDPTFRELLDRVRTTSLEAYAHQDIPFERLVEVLNPQRSMSYHPLFQVLIALDDGFHAERLRLSGVRCEARPDPVDTAKFDLSVDFEARRDDNGKPAGLWTVLEYATDLFDRGAVAAIGDRLVRLLEIVTNDPEHRVARADLLAADERRRQLVEWNGREVAEEPLNVPAQVRRVAEERPDMIAVSDVRGDVTYRDLAGQANHVSRMLAAAGAGPDDAVAILSDRSPWYVAAVLGVLGAGSGYMPLDAGTPIPRAAQMLQASGVRQLIAAPDLLDRAKQIAAEGDVEVLSLHSTKDFDRPTTGAEEHRDQLAYVVFTSGSTGRPKGVLVPHRGLANHLHAVIDLYGLDERDTMAFNAPLTFDVSIWQTLTMLAAGGRVHIIDEDKSRDPVAMLDSVAHNGITILQIVPTLLRAILDLLDTERHRTDQLKGLRWMLVHGEELPPELLTRWLAKMPGVPLVNVYGPAECSDDVSISVIRREDVARGGHAPIGDPLVNTQVYVLDNWLRVVPTGVAGELYVAGAGLARGYADRPDLTAERFVANPFGGPGERMYRTGDLGRWNTGGELEFLGRADNQVKIRGFRIEPGEIEQVVATAPGVGQVVVIVREDRPGDKRLVAYYVATEPIDEAQLRAVAAKSLPGYMVPSAFVRLDAFALTANEKVDRSALPAPEFTVRVGRTPRTPREEQLCGLFAEVLGVDSVGIDDGFFELGGHSLLATKLLSKIRSVLGAEASMRDLFDTPTVAELLVSLDASARPARPLLRRRTSEGELV</sequence>
<dbReference type="NCBIfam" id="TIGR01733">
    <property type="entry name" value="AA-adenyl-dom"/>
    <property type="match status" value="3"/>
</dbReference>
<dbReference type="Pfam" id="PF00668">
    <property type="entry name" value="Condensation"/>
    <property type="match status" value="2"/>
</dbReference>
<evidence type="ECO:0000313" key="5">
    <source>
        <dbReference type="EMBL" id="MBP2328445.1"/>
    </source>
</evidence>
<proteinExistence type="predicted"/>
<dbReference type="Gene3D" id="3.40.50.1820">
    <property type="entry name" value="alpha/beta hydrolase"/>
    <property type="match status" value="1"/>
</dbReference>
<comment type="cofactor">
    <cofactor evidence="1">
        <name>pantetheine 4'-phosphate</name>
        <dbReference type="ChEBI" id="CHEBI:47942"/>
    </cofactor>
</comment>
<feature type="domain" description="Carrier" evidence="4">
    <location>
        <begin position="525"/>
        <end position="600"/>
    </location>
</feature>
<dbReference type="PROSITE" id="PS00455">
    <property type="entry name" value="AMP_BINDING"/>
    <property type="match status" value="3"/>
</dbReference>
<dbReference type="InterPro" id="IPR036736">
    <property type="entry name" value="ACP-like_sf"/>
</dbReference>
<organism evidence="5 6">
    <name type="scientific">Kibdelosporangium banguiense</name>
    <dbReference type="NCBI Taxonomy" id="1365924"/>
    <lineage>
        <taxon>Bacteria</taxon>
        <taxon>Bacillati</taxon>
        <taxon>Actinomycetota</taxon>
        <taxon>Actinomycetes</taxon>
        <taxon>Pseudonocardiales</taxon>
        <taxon>Pseudonocardiaceae</taxon>
        <taxon>Kibdelosporangium</taxon>
    </lineage>
</organism>
<dbReference type="InterPro" id="IPR009081">
    <property type="entry name" value="PP-bd_ACP"/>
</dbReference>
<gene>
    <name evidence="5" type="ORF">JOF56_008830</name>
</gene>
<evidence type="ECO:0000313" key="6">
    <source>
        <dbReference type="Proteomes" id="UP001519332"/>
    </source>
</evidence>
<keyword evidence="3" id="KW-0597">Phosphoprotein</keyword>
<dbReference type="RefSeq" id="WP_209645437.1">
    <property type="nucleotide sequence ID" value="NZ_JAGINW010000001.1"/>
</dbReference>
<dbReference type="EMBL" id="JAGINW010000001">
    <property type="protein sequence ID" value="MBP2328445.1"/>
    <property type="molecule type" value="Genomic_DNA"/>
</dbReference>
<dbReference type="SUPFAM" id="SSF52777">
    <property type="entry name" value="CoA-dependent acyltransferases"/>
    <property type="match status" value="4"/>
</dbReference>
<dbReference type="Gene3D" id="2.30.38.10">
    <property type="entry name" value="Luciferase, Domain 3"/>
    <property type="match status" value="2"/>
</dbReference>
<dbReference type="InterPro" id="IPR020806">
    <property type="entry name" value="PKS_PP-bd"/>
</dbReference>
<dbReference type="PANTHER" id="PTHR45527:SF1">
    <property type="entry name" value="FATTY ACID SYNTHASE"/>
    <property type="match status" value="1"/>
</dbReference>
<dbReference type="SMART" id="SM00823">
    <property type="entry name" value="PKS_PP"/>
    <property type="match status" value="3"/>
</dbReference>
<dbReference type="Pfam" id="PF00501">
    <property type="entry name" value="AMP-binding"/>
    <property type="match status" value="3"/>
</dbReference>
<evidence type="ECO:0000256" key="2">
    <source>
        <dbReference type="ARBA" id="ARBA00022450"/>
    </source>
</evidence>
<dbReference type="InterPro" id="IPR000873">
    <property type="entry name" value="AMP-dep_synth/lig_dom"/>
</dbReference>
<feature type="domain" description="Carrier" evidence="4">
    <location>
        <begin position="1576"/>
        <end position="1651"/>
    </location>
</feature>
<protein>
    <submittedName>
        <fullName evidence="5">Amino acid adenylation domain-containing protein</fullName>
    </submittedName>
</protein>
<dbReference type="InterPro" id="IPR029058">
    <property type="entry name" value="AB_hydrolase_fold"/>
</dbReference>
<dbReference type="SUPFAM" id="SSF56801">
    <property type="entry name" value="Acetyl-CoA synthetase-like"/>
    <property type="match status" value="3"/>
</dbReference>
<dbReference type="PROSITE" id="PS50075">
    <property type="entry name" value="CARRIER"/>
    <property type="match status" value="3"/>
</dbReference>
<dbReference type="Gene3D" id="1.10.1200.10">
    <property type="entry name" value="ACP-like"/>
    <property type="match status" value="2"/>
</dbReference>
<dbReference type="Pfam" id="PF00550">
    <property type="entry name" value="PP-binding"/>
    <property type="match status" value="3"/>
</dbReference>
<evidence type="ECO:0000256" key="1">
    <source>
        <dbReference type="ARBA" id="ARBA00001957"/>
    </source>
</evidence>
<dbReference type="Pfam" id="PF13193">
    <property type="entry name" value="AMP-binding_C"/>
    <property type="match status" value="3"/>
</dbReference>
<accession>A0ABS4TWW7</accession>
<dbReference type="Proteomes" id="UP001519332">
    <property type="component" value="Unassembled WGS sequence"/>
</dbReference>
<comment type="caution">
    <text evidence="5">The sequence shown here is derived from an EMBL/GenBank/DDBJ whole genome shotgun (WGS) entry which is preliminary data.</text>
</comment>
<dbReference type="SUPFAM" id="SSF47336">
    <property type="entry name" value="ACP-like"/>
    <property type="match status" value="3"/>
</dbReference>
<dbReference type="Gene3D" id="3.40.50.980">
    <property type="match status" value="4"/>
</dbReference>